<proteinExistence type="predicted"/>
<protein>
    <submittedName>
        <fullName evidence="1">Uncharacterized protein</fullName>
    </submittedName>
</protein>
<keyword evidence="2" id="KW-1185">Reference proteome</keyword>
<comment type="caution">
    <text evidence="1">The sequence shown here is derived from an EMBL/GenBank/DDBJ whole genome shotgun (WGS) entry which is preliminary data.</text>
</comment>
<sequence>MSMIAFISFSSSLAAGKFFHMGVHKTINISPFYINLQAVITIQSNIRPQTGGFLLDIIFGRWLLYGSTIPVGELYPSSFTQVQAILPGRVVSDCCVCQSANYTA</sequence>
<reference evidence="1" key="1">
    <citation type="submission" date="2021-08" db="EMBL/GenBank/DDBJ databases">
        <title>The first chromosome-level gecko genome reveals the dynamic sex chromosomes of Neotropical dwarf geckos (Sphaerodactylidae: Sphaerodactylus).</title>
        <authorList>
            <person name="Pinto B.J."/>
            <person name="Keating S.E."/>
            <person name="Gamble T."/>
        </authorList>
    </citation>
    <scope>NUCLEOTIDE SEQUENCE</scope>
    <source>
        <strain evidence="1">TG3544</strain>
    </source>
</reference>
<evidence type="ECO:0000313" key="1">
    <source>
        <dbReference type="EMBL" id="KAH7997838.1"/>
    </source>
</evidence>
<dbReference type="EMBL" id="CM037625">
    <property type="protein sequence ID" value="KAH7997838.1"/>
    <property type="molecule type" value="Genomic_DNA"/>
</dbReference>
<evidence type="ECO:0000313" key="2">
    <source>
        <dbReference type="Proteomes" id="UP000827872"/>
    </source>
</evidence>
<dbReference type="Proteomes" id="UP000827872">
    <property type="component" value="Linkage Group LG12"/>
</dbReference>
<accession>A0ACB8EYN5</accession>
<name>A0ACB8EYN5_9SAUR</name>
<gene>
    <name evidence="1" type="ORF">K3G42_009147</name>
</gene>
<organism evidence="1 2">
    <name type="scientific">Sphaerodactylus townsendi</name>
    <dbReference type="NCBI Taxonomy" id="933632"/>
    <lineage>
        <taxon>Eukaryota</taxon>
        <taxon>Metazoa</taxon>
        <taxon>Chordata</taxon>
        <taxon>Craniata</taxon>
        <taxon>Vertebrata</taxon>
        <taxon>Euteleostomi</taxon>
        <taxon>Lepidosauria</taxon>
        <taxon>Squamata</taxon>
        <taxon>Bifurcata</taxon>
        <taxon>Gekkota</taxon>
        <taxon>Sphaerodactylidae</taxon>
        <taxon>Sphaerodactylus</taxon>
    </lineage>
</organism>